<keyword evidence="4" id="KW-1185">Reference proteome</keyword>
<gene>
    <name evidence="3" type="ORF">WJX84_007212</name>
</gene>
<evidence type="ECO:0000313" key="3">
    <source>
        <dbReference type="EMBL" id="KAK9865903.1"/>
    </source>
</evidence>
<evidence type="ECO:0000256" key="1">
    <source>
        <dbReference type="SAM" id="MobiDB-lite"/>
    </source>
</evidence>
<dbReference type="SUPFAM" id="SSF50965">
    <property type="entry name" value="Galactose oxidase, central domain"/>
    <property type="match status" value="1"/>
</dbReference>
<dbReference type="InterPro" id="IPR015915">
    <property type="entry name" value="Kelch-typ_b-propeller"/>
</dbReference>
<dbReference type="InterPro" id="IPR011043">
    <property type="entry name" value="Gal_Oxase/kelch_b-propeller"/>
</dbReference>
<evidence type="ECO:0000256" key="2">
    <source>
        <dbReference type="SAM" id="SignalP"/>
    </source>
</evidence>
<dbReference type="EMBL" id="JALJOV010000207">
    <property type="protein sequence ID" value="KAK9865903.1"/>
    <property type="molecule type" value="Genomic_DNA"/>
</dbReference>
<feature type="chain" id="PRO_5043530964" evidence="2">
    <location>
        <begin position="20"/>
        <end position="715"/>
    </location>
</feature>
<dbReference type="Gene3D" id="2.120.10.80">
    <property type="entry name" value="Kelch-type beta propeller"/>
    <property type="match status" value="1"/>
</dbReference>
<dbReference type="PANTHER" id="PTHR46773:SF5">
    <property type="entry name" value="OS04G0487100 PROTEIN"/>
    <property type="match status" value="1"/>
</dbReference>
<proteinExistence type="predicted"/>
<feature type="region of interest" description="Disordered" evidence="1">
    <location>
        <begin position="269"/>
        <end position="294"/>
    </location>
</feature>
<dbReference type="Proteomes" id="UP001485043">
    <property type="component" value="Unassembled WGS sequence"/>
</dbReference>
<dbReference type="AlphaFoldDB" id="A0AAW1TAR1"/>
<protein>
    <submittedName>
        <fullName evidence="3">Uncharacterized protein</fullName>
    </submittedName>
</protein>
<dbReference type="InterPro" id="IPR053256">
    <property type="entry name" value="Kelch_repeat-containing"/>
</dbReference>
<name>A0AAW1TAR1_9CHLO</name>
<feature type="signal peptide" evidence="2">
    <location>
        <begin position="1"/>
        <end position="19"/>
    </location>
</feature>
<dbReference type="InterPro" id="IPR006652">
    <property type="entry name" value="Kelch_1"/>
</dbReference>
<dbReference type="SMART" id="SM00612">
    <property type="entry name" value="Kelch"/>
    <property type="match status" value="1"/>
</dbReference>
<comment type="caution">
    <text evidence="3">The sequence shown here is derived from an EMBL/GenBank/DDBJ whole genome shotgun (WGS) entry which is preliminary data.</text>
</comment>
<feature type="compositionally biased region" description="Polar residues" evidence="1">
    <location>
        <begin position="276"/>
        <end position="288"/>
    </location>
</feature>
<keyword evidence="2" id="KW-0732">Signal</keyword>
<organism evidence="3 4">
    <name type="scientific">Apatococcus fuscideae</name>
    <dbReference type="NCBI Taxonomy" id="2026836"/>
    <lineage>
        <taxon>Eukaryota</taxon>
        <taxon>Viridiplantae</taxon>
        <taxon>Chlorophyta</taxon>
        <taxon>core chlorophytes</taxon>
        <taxon>Trebouxiophyceae</taxon>
        <taxon>Chlorellales</taxon>
        <taxon>Chlorellaceae</taxon>
        <taxon>Apatococcus</taxon>
    </lineage>
</organism>
<reference evidence="3 4" key="1">
    <citation type="journal article" date="2024" name="Nat. Commun.">
        <title>Phylogenomics reveals the evolutionary origins of lichenization in chlorophyte algae.</title>
        <authorList>
            <person name="Puginier C."/>
            <person name="Libourel C."/>
            <person name="Otte J."/>
            <person name="Skaloud P."/>
            <person name="Haon M."/>
            <person name="Grisel S."/>
            <person name="Petersen M."/>
            <person name="Berrin J.G."/>
            <person name="Delaux P.M."/>
            <person name="Dal Grande F."/>
            <person name="Keller J."/>
        </authorList>
    </citation>
    <scope>NUCLEOTIDE SEQUENCE [LARGE SCALE GENOMIC DNA]</scope>
    <source>
        <strain evidence="3 4">SAG 2523</strain>
    </source>
</reference>
<sequence>MHVGCRAVLLTGLCLAVLGVCPVVLPKLSTLVGTKSFAPHRWLRQSSFLAGTIFNPATTVDASADVASQPVYAGVQLPSLKGRRVLCVATSNFASVEADHHWRFQQLCSIFAASGAQVQELWLAESENPATEDSGGEVLRRSLVHPGEVDMVIVRSSSVDGSFSWVQTQVELFGTTFTDKLVWWVPGFTAPSQEPDTEDSAALVPLELLLLAARVVATQEEALHALDAAMSQTAADTGFDHPWSLHLIDTPSGSKFLKSWLPCSNAEVSFEERGPNPQQRRSLRQQASDLRDVADSDQKAQQSWVFRATCKLTQQRSAITQEELQEWDILFGDLFAFLEREGLLGDQQQAVTDAQSHALPRDIASLTQAAQSWQWEPIGNAPAGIAVGASVTAGGKWMVLGGFKDWHPRVLNDQLHMFDFEEQKWTRSVKIPDDVGLTHFGVATDEERFVYLVGGQRTAECGPTTRTSYRFDVHAERWERIPDLPELRYNGAMGILNGRLHYVGGADQTRGSVSTAHWSINVTPPEAILSSEWVPEADVPVAHSHASGIVIHDPVTQEDALYVFGGTKRDLAMEDEGNGHTHCGKSIEVADHHVFSFQHGVWLRRADLPFGYTHMERCTMPFANRTMVLSAGGQHHYGWPVNTIRAYDVGYDVEHVVGWVPNPKLTTPGMSCAVQDNTMYATSQEGLTWKAELPPYLYVHREQQAEQSMADSHDE</sequence>
<evidence type="ECO:0000313" key="4">
    <source>
        <dbReference type="Proteomes" id="UP001485043"/>
    </source>
</evidence>
<accession>A0AAW1TAR1</accession>
<dbReference type="PANTHER" id="PTHR46773">
    <property type="match status" value="1"/>
</dbReference>